<sequence>MSTACQLVSHPVCKVVYSLNVMSSFLIYFYPQRFIFIELSCLFICANPMSELSVIQCRNLAVILCLKLLIIQFRKLIVILCRTAHTQMSETARNPMSELPQFKVGNGRMNIRN</sequence>
<organism evidence="1 2">
    <name type="scientific">Plakobranchus ocellatus</name>
    <dbReference type="NCBI Taxonomy" id="259542"/>
    <lineage>
        <taxon>Eukaryota</taxon>
        <taxon>Metazoa</taxon>
        <taxon>Spiralia</taxon>
        <taxon>Lophotrochozoa</taxon>
        <taxon>Mollusca</taxon>
        <taxon>Gastropoda</taxon>
        <taxon>Heterobranchia</taxon>
        <taxon>Euthyneura</taxon>
        <taxon>Panpulmonata</taxon>
        <taxon>Sacoglossa</taxon>
        <taxon>Placobranchoidea</taxon>
        <taxon>Plakobranchidae</taxon>
        <taxon>Plakobranchus</taxon>
    </lineage>
</organism>
<dbReference type="AlphaFoldDB" id="A0AAV3Z230"/>
<accession>A0AAV3Z230</accession>
<dbReference type="EMBL" id="BLXT01001860">
    <property type="protein sequence ID" value="GFN88586.1"/>
    <property type="molecule type" value="Genomic_DNA"/>
</dbReference>
<protein>
    <submittedName>
        <fullName evidence="1">Uncharacterized protein</fullName>
    </submittedName>
</protein>
<comment type="caution">
    <text evidence="1">The sequence shown here is derived from an EMBL/GenBank/DDBJ whole genome shotgun (WGS) entry which is preliminary data.</text>
</comment>
<gene>
    <name evidence="1" type="ORF">PoB_001509200</name>
</gene>
<evidence type="ECO:0000313" key="2">
    <source>
        <dbReference type="Proteomes" id="UP000735302"/>
    </source>
</evidence>
<keyword evidence="2" id="KW-1185">Reference proteome</keyword>
<reference evidence="1 2" key="1">
    <citation type="journal article" date="2021" name="Elife">
        <title>Chloroplast acquisition without the gene transfer in kleptoplastic sea slugs, Plakobranchus ocellatus.</title>
        <authorList>
            <person name="Maeda T."/>
            <person name="Takahashi S."/>
            <person name="Yoshida T."/>
            <person name="Shimamura S."/>
            <person name="Takaki Y."/>
            <person name="Nagai Y."/>
            <person name="Toyoda A."/>
            <person name="Suzuki Y."/>
            <person name="Arimoto A."/>
            <person name="Ishii H."/>
            <person name="Satoh N."/>
            <person name="Nishiyama T."/>
            <person name="Hasebe M."/>
            <person name="Maruyama T."/>
            <person name="Minagawa J."/>
            <person name="Obokata J."/>
            <person name="Shigenobu S."/>
        </authorList>
    </citation>
    <scope>NUCLEOTIDE SEQUENCE [LARGE SCALE GENOMIC DNA]</scope>
</reference>
<name>A0AAV3Z230_9GAST</name>
<proteinExistence type="predicted"/>
<evidence type="ECO:0000313" key="1">
    <source>
        <dbReference type="EMBL" id="GFN88586.1"/>
    </source>
</evidence>
<dbReference type="Proteomes" id="UP000735302">
    <property type="component" value="Unassembled WGS sequence"/>
</dbReference>